<evidence type="ECO:0000313" key="2">
    <source>
        <dbReference type="Proteomes" id="UP000265520"/>
    </source>
</evidence>
<gene>
    <name evidence="1" type="ORF">A2U01_0007921</name>
</gene>
<evidence type="ECO:0000313" key="1">
    <source>
        <dbReference type="EMBL" id="MCH87056.1"/>
    </source>
</evidence>
<proteinExistence type="predicted"/>
<dbReference type="EMBL" id="LXQA010011430">
    <property type="protein sequence ID" value="MCH87056.1"/>
    <property type="molecule type" value="Genomic_DNA"/>
</dbReference>
<reference evidence="1 2" key="1">
    <citation type="journal article" date="2018" name="Front. Plant Sci.">
        <title>Red Clover (Trifolium pratense) and Zigzag Clover (T. medium) - A Picture of Genomic Similarities and Differences.</title>
        <authorList>
            <person name="Dluhosova J."/>
            <person name="Istvanek J."/>
            <person name="Nedelnik J."/>
            <person name="Repkova J."/>
        </authorList>
    </citation>
    <scope>NUCLEOTIDE SEQUENCE [LARGE SCALE GENOMIC DNA]</scope>
    <source>
        <strain evidence="2">cv. 10/8</strain>
        <tissue evidence="1">Leaf</tissue>
    </source>
</reference>
<comment type="caution">
    <text evidence="1">The sequence shown here is derived from an EMBL/GenBank/DDBJ whole genome shotgun (WGS) entry which is preliminary data.</text>
</comment>
<name>A0A392MHR9_9FABA</name>
<dbReference type="Proteomes" id="UP000265520">
    <property type="component" value="Unassembled WGS sequence"/>
</dbReference>
<sequence>MKRNAKFGKPIPKIPVRRNRQGLAWMNHHVDTTGRWLPVPKDKQDEFLAELRAAGKDRREGKPIDSSRFDKYFPGANSLAKGRKKLYKPRGRANWNVLFRKYKEDMAAPTKAASLKRGSRKSLRLINKRKKEQLLNKF</sequence>
<dbReference type="AlphaFoldDB" id="A0A392MHR9"/>
<accession>A0A392MHR9</accession>
<protein>
    <submittedName>
        <fullName evidence="1">Uncharacterized protein</fullName>
    </submittedName>
</protein>
<keyword evidence="2" id="KW-1185">Reference proteome</keyword>
<organism evidence="1 2">
    <name type="scientific">Trifolium medium</name>
    <dbReference type="NCBI Taxonomy" id="97028"/>
    <lineage>
        <taxon>Eukaryota</taxon>
        <taxon>Viridiplantae</taxon>
        <taxon>Streptophyta</taxon>
        <taxon>Embryophyta</taxon>
        <taxon>Tracheophyta</taxon>
        <taxon>Spermatophyta</taxon>
        <taxon>Magnoliopsida</taxon>
        <taxon>eudicotyledons</taxon>
        <taxon>Gunneridae</taxon>
        <taxon>Pentapetalae</taxon>
        <taxon>rosids</taxon>
        <taxon>fabids</taxon>
        <taxon>Fabales</taxon>
        <taxon>Fabaceae</taxon>
        <taxon>Papilionoideae</taxon>
        <taxon>50 kb inversion clade</taxon>
        <taxon>NPAAA clade</taxon>
        <taxon>Hologalegina</taxon>
        <taxon>IRL clade</taxon>
        <taxon>Trifolieae</taxon>
        <taxon>Trifolium</taxon>
    </lineage>
</organism>